<dbReference type="Gene3D" id="3.40.50.720">
    <property type="entry name" value="NAD(P)-binding Rossmann-like Domain"/>
    <property type="match status" value="1"/>
</dbReference>
<evidence type="ECO:0000313" key="3">
    <source>
        <dbReference type="EMBL" id="SVE13530.1"/>
    </source>
</evidence>
<gene>
    <name evidence="3" type="ORF">METZ01_LOCUS466384</name>
</gene>
<keyword evidence="2" id="KW-0560">Oxidoreductase</keyword>
<proteinExistence type="inferred from homology"/>
<dbReference type="EMBL" id="UINC01196499">
    <property type="protein sequence ID" value="SVE13530.1"/>
    <property type="molecule type" value="Genomic_DNA"/>
</dbReference>
<dbReference type="GO" id="GO:0016616">
    <property type="term" value="F:oxidoreductase activity, acting on the CH-OH group of donors, NAD or NADP as acceptor"/>
    <property type="evidence" value="ECO:0007669"/>
    <property type="project" value="TreeGrafter"/>
</dbReference>
<protein>
    <recommendedName>
        <fullName evidence="4">Short-chain dehydrogenase/reductase SDR</fullName>
    </recommendedName>
</protein>
<dbReference type="PANTHER" id="PTHR42760:SF115">
    <property type="entry name" value="3-OXOACYL-[ACYL-CARRIER-PROTEIN] REDUCTASE FABG"/>
    <property type="match status" value="1"/>
</dbReference>
<evidence type="ECO:0008006" key="4">
    <source>
        <dbReference type="Google" id="ProtNLM"/>
    </source>
</evidence>
<comment type="similarity">
    <text evidence="1">Belongs to the short-chain dehydrogenases/reductases (SDR) family.</text>
</comment>
<dbReference type="AlphaFoldDB" id="A0A383B150"/>
<dbReference type="SUPFAM" id="SSF51735">
    <property type="entry name" value="NAD(P)-binding Rossmann-fold domains"/>
    <property type="match status" value="1"/>
</dbReference>
<name>A0A383B150_9ZZZZ</name>
<reference evidence="3" key="1">
    <citation type="submission" date="2018-05" db="EMBL/GenBank/DDBJ databases">
        <authorList>
            <person name="Lanie J.A."/>
            <person name="Ng W.-L."/>
            <person name="Kazmierczak K.M."/>
            <person name="Andrzejewski T.M."/>
            <person name="Davidsen T.M."/>
            <person name="Wayne K.J."/>
            <person name="Tettelin H."/>
            <person name="Glass J.I."/>
            <person name="Rusch D."/>
            <person name="Podicherti R."/>
            <person name="Tsui H.-C.T."/>
            <person name="Winkler M.E."/>
        </authorList>
    </citation>
    <scope>NUCLEOTIDE SEQUENCE</scope>
</reference>
<dbReference type="InterPro" id="IPR002347">
    <property type="entry name" value="SDR_fam"/>
</dbReference>
<dbReference type="CDD" id="cd05233">
    <property type="entry name" value="SDR_c"/>
    <property type="match status" value="1"/>
</dbReference>
<dbReference type="InterPro" id="IPR036291">
    <property type="entry name" value="NAD(P)-bd_dom_sf"/>
</dbReference>
<feature type="non-terminal residue" evidence="3">
    <location>
        <position position="146"/>
    </location>
</feature>
<dbReference type="Pfam" id="PF00106">
    <property type="entry name" value="adh_short"/>
    <property type="match status" value="1"/>
</dbReference>
<dbReference type="PANTHER" id="PTHR42760">
    <property type="entry name" value="SHORT-CHAIN DEHYDROGENASES/REDUCTASES FAMILY MEMBER"/>
    <property type="match status" value="1"/>
</dbReference>
<organism evidence="3">
    <name type="scientific">marine metagenome</name>
    <dbReference type="NCBI Taxonomy" id="408172"/>
    <lineage>
        <taxon>unclassified sequences</taxon>
        <taxon>metagenomes</taxon>
        <taxon>ecological metagenomes</taxon>
    </lineage>
</organism>
<accession>A0A383B150</accession>
<evidence type="ECO:0000256" key="2">
    <source>
        <dbReference type="ARBA" id="ARBA00023002"/>
    </source>
</evidence>
<evidence type="ECO:0000256" key="1">
    <source>
        <dbReference type="ARBA" id="ARBA00006484"/>
    </source>
</evidence>
<dbReference type="PRINTS" id="PR00081">
    <property type="entry name" value="GDHRDH"/>
</dbReference>
<sequence>MTDMLEGKVAIVTGAARGLGRMFSCKLAHAGAVVVAIDQNSCAETVEEIEKNGDRGTSHQADVTDQKSLKDMADKVTRDYGRIDILVNNAALYANLTSAPFDNLTEEEWDDCMAVNVKGVWNSCRVVVPTMRKCGGGSIINMASLA</sequence>